<reference evidence="3" key="2">
    <citation type="submission" date="2009-11" db="EMBL/GenBank/DDBJ databases">
        <title>The Genome Sequence of Allomyces macrogynus strain ATCC 38327.</title>
        <authorList>
            <consortium name="The Broad Institute Genome Sequencing Platform"/>
            <person name="Russ C."/>
            <person name="Cuomo C."/>
            <person name="Shea T."/>
            <person name="Young S.K."/>
            <person name="Zeng Q."/>
            <person name="Koehrsen M."/>
            <person name="Haas B."/>
            <person name="Borodovsky M."/>
            <person name="Guigo R."/>
            <person name="Alvarado L."/>
            <person name="Berlin A."/>
            <person name="Borenstein D."/>
            <person name="Chen Z."/>
            <person name="Engels R."/>
            <person name="Freedman E."/>
            <person name="Gellesch M."/>
            <person name="Goldberg J."/>
            <person name="Griggs A."/>
            <person name="Gujja S."/>
            <person name="Heiman D."/>
            <person name="Hepburn T."/>
            <person name="Howarth C."/>
            <person name="Jen D."/>
            <person name="Larson L."/>
            <person name="Lewis B."/>
            <person name="Mehta T."/>
            <person name="Park D."/>
            <person name="Pearson M."/>
            <person name="Roberts A."/>
            <person name="Saif S."/>
            <person name="Shenoy N."/>
            <person name="Sisk P."/>
            <person name="Stolte C."/>
            <person name="Sykes S."/>
            <person name="Walk T."/>
            <person name="White J."/>
            <person name="Yandava C."/>
            <person name="Burger G."/>
            <person name="Gray M.W."/>
            <person name="Holland P.W.H."/>
            <person name="King N."/>
            <person name="Lang F.B.F."/>
            <person name="Roger A.J."/>
            <person name="Ruiz-Trillo I."/>
            <person name="Lander E."/>
            <person name="Nusbaum C."/>
        </authorList>
    </citation>
    <scope>NUCLEOTIDE SEQUENCE [LARGE SCALE GENOMIC DNA]</scope>
    <source>
        <strain evidence="3">ATCC 38327</strain>
    </source>
</reference>
<feature type="transmembrane region" description="Helical" evidence="1">
    <location>
        <begin position="111"/>
        <end position="134"/>
    </location>
</feature>
<reference evidence="2 3" key="1">
    <citation type="submission" date="2009-11" db="EMBL/GenBank/DDBJ databases">
        <title>Annotation of Allomyces macrogynus ATCC 38327.</title>
        <authorList>
            <consortium name="The Broad Institute Genome Sequencing Platform"/>
            <person name="Russ C."/>
            <person name="Cuomo C."/>
            <person name="Burger G."/>
            <person name="Gray M.W."/>
            <person name="Holland P.W.H."/>
            <person name="King N."/>
            <person name="Lang F.B.F."/>
            <person name="Roger A.J."/>
            <person name="Ruiz-Trillo I."/>
            <person name="Young S.K."/>
            <person name="Zeng Q."/>
            <person name="Gargeya S."/>
            <person name="Fitzgerald M."/>
            <person name="Haas B."/>
            <person name="Abouelleil A."/>
            <person name="Alvarado L."/>
            <person name="Arachchi H.M."/>
            <person name="Berlin A."/>
            <person name="Chapman S.B."/>
            <person name="Gearin G."/>
            <person name="Goldberg J."/>
            <person name="Griggs A."/>
            <person name="Gujja S."/>
            <person name="Hansen M."/>
            <person name="Heiman D."/>
            <person name="Howarth C."/>
            <person name="Larimer J."/>
            <person name="Lui A."/>
            <person name="MacDonald P.J.P."/>
            <person name="McCowen C."/>
            <person name="Montmayeur A."/>
            <person name="Murphy C."/>
            <person name="Neiman D."/>
            <person name="Pearson M."/>
            <person name="Priest M."/>
            <person name="Roberts A."/>
            <person name="Saif S."/>
            <person name="Shea T."/>
            <person name="Sisk P."/>
            <person name="Stolte C."/>
            <person name="Sykes S."/>
            <person name="Wortman J."/>
            <person name="Nusbaum C."/>
            <person name="Birren B."/>
        </authorList>
    </citation>
    <scope>NUCLEOTIDE SEQUENCE [LARGE SCALE GENOMIC DNA]</scope>
    <source>
        <strain evidence="2 3">ATCC 38327</strain>
    </source>
</reference>
<keyword evidence="1" id="KW-0812">Transmembrane</keyword>
<dbReference type="VEuPathDB" id="FungiDB:AMAG_15912"/>
<keyword evidence="3" id="KW-1185">Reference proteome</keyword>
<feature type="non-terminal residue" evidence="2">
    <location>
        <position position="163"/>
    </location>
</feature>
<keyword evidence="1" id="KW-0472">Membrane</keyword>
<sequence>MAEMRDPSMILVCGLCLFVTASTFLIAATFLVRKGLRVAPFYGGILAMVAPCIAVDVAHFTINSEESMAVWYLVRIAQMVFSSTLVVVVSIQRLKVFADAGLADWLTDRRLRVTLVSFLGMRVALAAYFTVAYLRMDLQHVWHAKTIERQLLSTLIFGGDAVI</sequence>
<protein>
    <submittedName>
        <fullName evidence="2">Uncharacterized protein</fullName>
    </submittedName>
</protein>
<evidence type="ECO:0000313" key="3">
    <source>
        <dbReference type="Proteomes" id="UP000054350"/>
    </source>
</evidence>
<name>A0A0L0TBA1_ALLM3</name>
<organism evidence="2 3">
    <name type="scientific">Allomyces macrogynus (strain ATCC 38327)</name>
    <name type="common">Allomyces javanicus var. macrogynus</name>
    <dbReference type="NCBI Taxonomy" id="578462"/>
    <lineage>
        <taxon>Eukaryota</taxon>
        <taxon>Fungi</taxon>
        <taxon>Fungi incertae sedis</taxon>
        <taxon>Blastocladiomycota</taxon>
        <taxon>Blastocladiomycetes</taxon>
        <taxon>Blastocladiales</taxon>
        <taxon>Blastocladiaceae</taxon>
        <taxon>Allomyces</taxon>
    </lineage>
</organism>
<dbReference type="AlphaFoldDB" id="A0A0L0TBA1"/>
<dbReference type="EMBL" id="GG745376">
    <property type="protein sequence ID" value="KNE71970.1"/>
    <property type="molecule type" value="Genomic_DNA"/>
</dbReference>
<dbReference type="OrthoDB" id="10342501at2759"/>
<evidence type="ECO:0000256" key="1">
    <source>
        <dbReference type="SAM" id="Phobius"/>
    </source>
</evidence>
<keyword evidence="1" id="KW-1133">Transmembrane helix</keyword>
<accession>A0A0L0TBA1</accession>
<proteinExistence type="predicted"/>
<feature type="transmembrane region" description="Helical" evidence="1">
    <location>
        <begin position="70"/>
        <end position="91"/>
    </location>
</feature>
<feature type="transmembrane region" description="Helical" evidence="1">
    <location>
        <begin position="38"/>
        <end position="58"/>
    </location>
</feature>
<gene>
    <name evidence="2" type="ORF">AMAG_15912</name>
</gene>
<feature type="transmembrane region" description="Helical" evidence="1">
    <location>
        <begin position="9"/>
        <end position="32"/>
    </location>
</feature>
<evidence type="ECO:0000313" key="2">
    <source>
        <dbReference type="EMBL" id="KNE71970.1"/>
    </source>
</evidence>
<dbReference type="Proteomes" id="UP000054350">
    <property type="component" value="Unassembled WGS sequence"/>
</dbReference>